<sequence>MAQSVQTGTVSFPAQELVIFGQSAHEAVAAEIAQRDLHRIFVTSTRSLTRIADGPLQRIVEALGSRYVGRFTAIGSHSLDHDIVAAAIAARQAGTELIVAIGGGSVIDATKAILMCLWEGIDTVDAFRTAHPMFDGTLTGKTGRERMFAVPTTLSAAEFSSSAGITNPDTGQKMGYRHRNAAPQVVVLDPGATLNTPLRLLLTTGVRAIDHATEAFCSASANPMTEAYALSAVRLLSATLPAMKVDPENLMHRQLAQFGMWQACLSSLMGGGSGASHAIGYALGASYGVPHGETSCVSLAATLRWNAEVNGERQKLLAEAMGYRDQPAWEVIRDLVCRLGAPITLGDVGIIASEIPRLAERAFTYAPMRNNPRPIKSPDDVAEILAYMTDASPYRS</sequence>
<protein>
    <submittedName>
        <fullName evidence="7">Uncharacterized protein</fullName>
    </submittedName>
</protein>
<accession>A0A1X3HF34</accession>
<comment type="caution">
    <text evidence="7">The sequence shown here is derived from an EMBL/GenBank/DDBJ whole genome shotgun (WGS) entry which is preliminary data.</text>
</comment>
<comment type="cofactor">
    <cofactor evidence="1">
        <name>Fe cation</name>
        <dbReference type="ChEBI" id="CHEBI:24875"/>
    </cofactor>
</comment>
<dbReference type="CDD" id="cd08192">
    <property type="entry name" value="MAR-like"/>
    <property type="match status" value="1"/>
</dbReference>
<name>A0A1X3HF34_9BRAD</name>
<dbReference type="EMBL" id="NAFI01000119">
    <property type="protein sequence ID" value="OSJ18988.1"/>
    <property type="molecule type" value="Genomic_DNA"/>
</dbReference>
<dbReference type="Gene3D" id="1.20.1090.10">
    <property type="entry name" value="Dehydroquinate synthase-like - alpha domain"/>
    <property type="match status" value="1"/>
</dbReference>
<evidence type="ECO:0000259" key="6">
    <source>
        <dbReference type="Pfam" id="PF25137"/>
    </source>
</evidence>
<keyword evidence="3" id="KW-0560">Oxidoreductase</keyword>
<evidence type="ECO:0000256" key="2">
    <source>
        <dbReference type="ARBA" id="ARBA00007358"/>
    </source>
</evidence>
<feature type="domain" description="Alcohol dehydrogenase iron-type/glycerol dehydrogenase GldA" evidence="5">
    <location>
        <begin position="18"/>
        <end position="190"/>
    </location>
</feature>
<dbReference type="PANTHER" id="PTHR11496">
    <property type="entry name" value="ALCOHOL DEHYDROGENASE"/>
    <property type="match status" value="1"/>
</dbReference>
<reference evidence="7 8" key="1">
    <citation type="submission" date="2017-03" db="EMBL/GenBank/DDBJ databases">
        <title>Whole genome sequences of fourteen strains of Bradyrhizobium canariense and one strain of Bradyrhizobium japonicum isolated from Lupinus (Papilionoideae: Genisteae) species in Algeria.</title>
        <authorList>
            <person name="Crovadore J."/>
            <person name="Chekireb D."/>
            <person name="Brachmann A."/>
            <person name="Chablais R."/>
            <person name="Cochard B."/>
            <person name="Lefort F."/>
        </authorList>
    </citation>
    <scope>NUCLEOTIDE SEQUENCE [LARGE SCALE GENOMIC DNA]</scope>
    <source>
        <strain evidence="7 8">UBMA195</strain>
    </source>
</reference>
<dbReference type="SUPFAM" id="SSF56796">
    <property type="entry name" value="Dehydroquinate synthase-like"/>
    <property type="match status" value="1"/>
</dbReference>
<dbReference type="InterPro" id="IPR056798">
    <property type="entry name" value="ADH_Fe_C"/>
</dbReference>
<keyword evidence="4" id="KW-0520">NAD</keyword>
<dbReference type="PROSITE" id="PS00060">
    <property type="entry name" value="ADH_IRON_2"/>
    <property type="match status" value="1"/>
</dbReference>
<evidence type="ECO:0000313" key="7">
    <source>
        <dbReference type="EMBL" id="OSJ18988.1"/>
    </source>
</evidence>
<dbReference type="Pfam" id="PF25137">
    <property type="entry name" value="ADH_Fe_C"/>
    <property type="match status" value="1"/>
</dbReference>
<evidence type="ECO:0000259" key="5">
    <source>
        <dbReference type="Pfam" id="PF00465"/>
    </source>
</evidence>
<dbReference type="InterPro" id="IPR001670">
    <property type="entry name" value="ADH_Fe/GldA"/>
</dbReference>
<dbReference type="GO" id="GO:0004022">
    <property type="term" value="F:alcohol dehydrogenase (NAD+) activity"/>
    <property type="evidence" value="ECO:0007669"/>
    <property type="project" value="TreeGrafter"/>
</dbReference>
<dbReference type="GO" id="GO:0046872">
    <property type="term" value="F:metal ion binding"/>
    <property type="evidence" value="ECO:0007669"/>
    <property type="project" value="InterPro"/>
</dbReference>
<evidence type="ECO:0000256" key="3">
    <source>
        <dbReference type="ARBA" id="ARBA00023002"/>
    </source>
</evidence>
<dbReference type="OrthoDB" id="9815791at2"/>
<evidence type="ECO:0000313" key="8">
    <source>
        <dbReference type="Proteomes" id="UP000193553"/>
    </source>
</evidence>
<dbReference type="InterPro" id="IPR018211">
    <property type="entry name" value="ADH_Fe_CS"/>
</dbReference>
<evidence type="ECO:0000256" key="4">
    <source>
        <dbReference type="ARBA" id="ARBA00023027"/>
    </source>
</evidence>
<evidence type="ECO:0000256" key="1">
    <source>
        <dbReference type="ARBA" id="ARBA00001962"/>
    </source>
</evidence>
<gene>
    <name evidence="7" type="ORF">BSZ18_01185</name>
</gene>
<proteinExistence type="inferred from homology"/>
<dbReference type="RefSeq" id="WP_085357265.1">
    <property type="nucleotide sequence ID" value="NZ_NAFD01000132.1"/>
</dbReference>
<dbReference type="Gene3D" id="3.40.50.1970">
    <property type="match status" value="1"/>
</dbReference>
<comment type="similarity">
    <text evidence="2">Belongs to the iron-containing alcohol dehydrogenase family.</text>
</comment>
<dbReference type="AlphaFoldDB" id="A0A1X3HF34"/>
<organism evidence="7 8">
    <name type="scientific">Bradyrhizobium canariense</name>
    <dbReference type="NCBI Taxonomy" id="255045"/>
    <lineage>
        <taxon>Bacteria</taxon>
        <taxon>Pseudomonadati</taxon>
        <taxon>Pseudomonadota</taxon>
        <taxon>Alphaproteobacteria</taxon>
        <taxon>Hyphomicrobiales</taxon>
        <taxon>Nitrobacteraceae</taxon>
        <taxon>Bradyrhizobium</taxon>
    </lineage>
</organism>
<dbReference type="Pfam" id="PF00465">
    <property type="entry name" value="Fe-ADH"/>
    <property type="match status" value="1"/>
</dbReference>
<dbReference type="Proteomes" id="UP000193553">
    <property type="component" value="Unassembled WGS sequence"/>
</dbReference>
<dbReference type="PANTHER" id="PTHR11496:SF102">
    <property type="entry name" value="ALCOHOL DEHYDROGENASE 4"/>
    <property type="match status" value="1"/>
</dbReference>
<dbReference type="InterPro" id="IPR039697">
    <property type="entry name" value="Alcohol_dehydrogenase_Fe"/>
</dbReference>
<feature type="domain" description="Fe-containing alcohol dehydrogenase-like C-terminal" evidence="6">
    <location>
        <begin position="203"/>
        <end position="386"/>
    </location>
</feature>